<keyword evidence="8 11" id="KW-0238">DNA-binding</keyword>
<dbReference type="GO" id="GO:0045454">
    <property type="term" value="P:cell redox homeostasis"/>
    <property type="evidence" value="ECO:0007669"/>
    <property type="project" value="TreeGrafter"/>
</dbReference>
<dbReference type="GO" id="GO:0035731">
    <property type="term" value="F:dinitrosyl-iron complex binding"/>
    <property type="evidence" value="ECO:0007669"/>
    <property type="project" value="UniProtKB-UniRule"/>
</dbReference>
<evidence type="ECO:0000256" key="4">
    <source>
        <dbReference type="ARBA" id="ARBA00022723"/>
    </source>
</evidence>
<keyword evidence="9 11" id="KW-1015">Disulfide bond</keyword>
<dbReference type="GO" id="GO:0047134">
    <property type="term" value="F:protein-disulfide reductase [NAD(P)H] activity"/>
    <property type="evidence" value="ECO:0007669"/>
    <property type="project" value="TreeGrafter"/>
</dbReference>
<keyword evidence="4 11" id="KW-0479">Metal-binding</keyword>
<evidence type="ECO:0000313" key="14">
    <source>
        <dbReference type="Proteomes" id="UP000321484"/>
    </source>
</evidence>
<comment type="PTM">
    <text evidence="11">Upon Fe-S cluster removal intramolecular disulfide bonds are formed.</text>
</comment>
<keyword evidence="7 11" id="KW-0805">Transcription regulation</keyword>
<dbReference type="GO" id="GO:0046872">
    <property type="term" value="F:metal ion binding"/>
    <property type="evidence" value="ECO:0007669"/>
    <property type="project" value="UniProtKB-KW"/>
</dbReference>
<feature type="domain" description="4Fe-4S Wbl-type" evidence="12">
    <location>
        <begin position="11"/>
        <end position="67"/>
    </location>
</feature>
<evidence type="ECO:0000256" key="9">
    <source>
        <dbReference type="ARBA" id="ARBA00023157"/>
    </source>
</evidence>
<dbReference type="HAMAP" id="MF_01479">
    <property type="entry name" value="WhiB"/>
    <property type="match status" value="1"/>
</dbReference>
<dbReference type="PANTHER" id="PTHR38839">
    <property type="entry name" value="TRANSCRIPTIONAL REGULATOR WHID-RELATED"/>
    <property type="match status" value="1"/>
</dbReference>
<comment type="similarity">
    <text evidence="2 11">Belongs to the WhiB family.</text>
</comment>
<evidence type="ECO:0000256" key="10">
    <source>
        <dbReference type="ARBA" id="ARBA00023163"/>
    </source>
</evidence>
<comment type="cofactor">
    <cofactor evidence="11">
        <name>[4Fe-4S] cluster</name>
        <dbReference type="ChEBI" id="CHEBI:49883"/>
    </cofactor>
    <text evidence="11">Binds 1 [4Fe-4S] cluster per subunit. Following nitrosylation of the [4Fe-4S] cluster binds 1 [4Fe-8(NO)] cluster per subunit.</text>
</comment>
<evidence type="ECO:0000256" key="1">
    <source>
        <dbReference type="ARBA" id="ARBA00004496"/>
    </source>
</evidence>
<comment type="caution">
    <text evidence="13">The sequence shown here is derived from an EMBL/GenBank/DDBJ whole genome shotgun (WGS) entry which is preliminary data.</text>
</comment>
<dbReference type="GO" id="GO:0005737">
    <property type="term" value="C:cytoplasm"/>
    <property type="evidence" value="ECO:0007669"/>
    <property type="project" value="UniProtKB-SubCell"/>
</dbReference>
<dbReference type="PANTHER" id="PTHR38839:SF7">
    <property type="entry name" value="TRANSCRIPTIONAL REGULATOR WHIB4"/>
    <property type="match status" value="1"/>
</dbReference>
<keyword evidence="6 11" id="KW-0411">Iron-sulfur</keyword>
<comment type="function">
    <text evidence="11">Acts as a transcriptional regulator. Probably redox-responsive. The apo- but not holo-form probably binds DNA.</text>
</comment>
<evidence type="ECO:0000256" key="3">
    <source>
        <dbReference type="ARBA" id="ARBA00022485"/>
    </source>
</evidence>
<keyword evidence="10 11" id="KW-0804">Transcription</keyword>
<keyword evidence="11" id="KW-0963">Cytoplasm</keyword>
<dbReference type="GO" id="GO:0051539">
    <property type="term" value="F:4 iron, 4 sulfur cluster binding"/>
    <property type="evidence" value="ECO:0007669"/>
    <property type="project" value="UniProtKB-UniRule"/>
</dbReference>
<organism evidence="13 14">
    <name type="scientific">Actinotalea fermentans</name>
    <dbReference type="NCBI Taxonomy" id="43671"/>
    <lineage>
        <taxon>Bacteria</taxon>
        <taxon>Bacillati</taxon>
        <taxon>Actinomycetota</taxon>
        <taxon>Actinomycetes</taxon>
        <taxon>Micrococcales</taxon>
        <taxon>Cellulomonadaceae</taxon>
        <taxon>Actinotalea</taxon>
    </lineage>
</organism>
<evidence type="ECO:0000256" key="5">
    <source>
        <dbReference type="ARBA" id="ARBA00023004"/>
    </source>
</evidence>
<dbReference type="AlphaFoldDB" id="A0A511Z0N7"/>
<proteinExistence type="inferred from homology"/>
<accession>A0A511Z0N7</accession>
<feature type="binding site" evidence="11">
    <location>
        <position position="12"/>
    </location>
    <ligand>
        <name>[4Fe-4S] cluster</name>
        <dbReference type="ChEBI" id="CHEBI:49883"/>
    </ligand>
</feature>
<dbReference type="InterPro" id="IPR003482">
    <property type="entry name" value="Whib"/>
</dbReference>
<evidence type="ECO:0000256" key="2">
    <source>
        <dbReference type="ARBA" id="ARBA00006597"/>
    </source>
</evidence>
<feature type="binding site" evidence="11">
    <location>
        <position position="37"/>
    </location>
    <ligand>
        <name>[4Fe-4S] cluster</name>
        <dbReference type="ChEBI" id="CHEBI:49883"/>
    </ligand>
</feature>
<dbReference type="GO" id="GO:0045892">
    <property type="term" value="P:negative regulation of DNA-templated transcription"/>
    <property type="evidence" value="ECO:0007669"/>
    <property type="project" value="TreeGrafter"/>
</dbReference>
<feature type="binding site" evidence="11">
    <location>
        <position position="34"/>
    </location>
    <ligand>
        <name>[4Fe-4S] cluster</name>
        <dbReference type="ChEBI" id="CHEBI:49883"/>
    </ligand>
</feature>
<dbReference type="Pfam" id="PF02467">
    <property type="entry name" value="Whib"/>
    <property type="match status" value="1"/>
</dbReference>
<keyword evidence="14" id="KW-1185">Reference proteome</keyword>
<evidence type="ECO:0000313" key="13">
    <source>
        <dbReference type="EMBL" id="GEN81027.1"/>
    </source>
</evidence>
<name>A0A511Z0N7_9CELL</name>
<dbReference type="PROSITE" id="PS51674">
    <property type="entry name" value="4FE4S_WBL"/>
    <property type="match status" value="1"/>
</dbReference>
<feature type="binding site" evidence="11">
    <location>
        <position position="43"/>
    </location>
    <ligand>
        <name>[4Fe-4S] cluster</name>
        <dbReference type="ChEBI" id="CHEBI:49883"/>
    </ligand>
</feature>
<reference evidence="13 14" key="1">
    <citation type="submission" date="2019-07" db="EMBL/GenBank/DDBJ databases">
        <title>Whole genome shotgun sequence of Actinotalea fermentans NBRC 105374.</title>
        <authorList>
            <person name="Hosoyama A."/>
            <person name="Uohara A."/>
            <person name="Ohji S."/>
            <person name="Ichikawa N."/>
        </authorList>
    </citation>
    <scope>NUCLEOTIDE SEQUENCE [LARGE SCALE GENOMIC DNA]</scope>
    <source>
        <strain evidence="13 14">NBRC 105374</strain>
    </source>
</reference>
<dbReference type="EMBL" id="BJYK01000009">
    <property type="protein sequence ID" value="GEN81027.1"/>
    <property type="molecule type" value="Genomic_DNA"/>
</dbReference>
<evidence type="ECO:0000256" key="11">
    <source>
        <dbReference type="HAMAP-Rule" id="MF_01479"/>
    </source>
</evidence>
<dbReference type="Proteomes" id="UP000321484">
    <property type="component" value="Unassembled WGS sequence"/>
</dbReference>
<gene>
    <name evidence="11" type="primary">whiB</name>
    <name evidence="13" type="ORF">AFE02nite_27610</name>
</gene>
<evidence type="ECO:0000256" key="7">
    <source>
        <dbReference type="ARBA" id="ARBA00023015"/>
    </source>
</evidence>
<dbReference type="GO" id="GO:0003677">
    <property type="term" value="F:DNA binding"/>
    <property type="evidence" value="ECO:0007669"/>
    <property type="project" value="UniProtKB-UniRule"/>
</dbReference>
<comment type="PTM">
    <text evidence="11">The Fe-S cluster can be nitrosylated by nitric oxide (NO).</text>
</comment>
<evidence type="ECO:0000256" key="8">
    <source>
        <dbReference type="ARBA" id="ARBA00023125"/>
    </source>
</evidence>
<protein>
    <recommendedName>
        <fullName evidence="11">Transcriptional regulator WhiB</fullName>
    </recommendedName>
</protein>
<evidence type="ECO:0000256" key="6">
    <source>
        <dbReference type="ARBA" id="ARBA00023014"/>
    </source>
</evidence>
<sequence length="112" mass="12593">MADQHWTAYGACSGAPPDDLFVEGAAQRSAREVCATCPVRIECLIDALDHHILFGVWGGMTERERRALLRRYPDVSSWRDVIEAEPELVSWPGGYRMGRNRRTLAHQQAAGR</sequence>
<evidence type="ECO:0000259" key="12">
    <source>
        <dbReference type="PROSITE" id="PS51674"/>
    </source>
</evidence>
<keyword evidence="3 11" id="KW-0004">4Fe-4S</keyword>
<keyword evidence="5 11" id="KW-0408">Iron</keyword>
<dbReference type="InterPro" id="IPR034768">
    <property type="entry name" value="4FE4S_WBL"/>
</dbReference>
<comment type="subcellular location">
    <subcellularLocation>
        <location evidence="1 11">Cytoplasm</location>
    </subcellularLocation>
</comment>